<keyword evidence="2" id="KW-1185">Reference proteome</keyword>
<name>A0A4C1ZI83_EUMVA</name>
<evidence type="ECO:0000313" key="2">
    <source>
        <dbReference type="Proteomes" id="UP000299102"/>
    </source>
</evidence>
<gene>
    <name evidence="1" type="ORF">EVAR_62522_1</name>
</gene>
<protein>
    <submittedName>
        <fullName evidence="1">Uncharacterized protein</fullName>
    </submittedName>
</protein>
<evidence type="ECO:0000313" key="1">
    <source>
        <dbReference type="EMBL" id="GBP86824.1"/>
    </source>
</evidence>
<accession>A0A4C1ZI83</accession>
<proteinExistence type="predicted"/>
<organism evidence="1 2">
    <name type="scientific">Eumeta variegata</name>
    <name type="common">Bagworm moth</name>
    <name type="synonym">Eumeta japonica</name>
    <dbReference type="NCBI Taxonomy" id="151549"/>
    <lineage>
        <taxon>Eukaryota</taxon>
        <taxon>Metazoa</taxon>
        <taxon>Ecdysozoa</taxon>
        <taxon>Arthropoda</taxon>
        <taxon>Hexapoda</taxon>
        <taxon>Insecta</taxon>
        <taxon>Pterygota</taxon>
        <taxon>Neoptera</taxon>
        <taxon>Endopterygota</taxon>
        <taxon>Lepidoptera</taxon>
        <taxon>Glossata</taxon>
        <taxon>Ditrysia</taxon>
        <taxon>Tineoidea</taxon>
        <taxon>Psychidae</taxon>
        <taxon>Oiketicinae</taxon>
        <taxon>Eumeta</taxon>
    </lineage>
</organism>
<sequence>MFFLGNGWRFKTKNAGRFGIVKVIGLSRRDAAPAETRPDTFNAPRSRGRWRFASTIYAPRPTTLRRWRCCVCDENLFGDM</sequence>
<dbReference type="AlphaFoldDB" id="A0A4C1ZI83"/>
<comment type="caution">
    <text evidence="1">The sequence shown here is derived from an EMBL/GenBank/DDBJ whole genome shotgun (WGS) entry which is preliminary data.</text>
</comment>
<dbReference type="EMBL" id="BGZK01001819">
    <property type="protein sequence ID" value="GBP86824.1"/>
    <property type="molecule type" value="Genomic_DNA"/>
</dbReference>
<dbReference type="Proteomes" id="UP000299102">
    <property type="component" value="Unassembled WGS sequence"/>
</dbReference>
<reference evidence="1 2" key="1">
    <citation type="journal article" date="2019" name="Commun. Biol.">
        <title>The bagworm genome reveals a unique fibroin gene that provides high tensile strength.</title>
        <authorList>
            <person name="Kono N."/>
            <person name="Nakamura H."/>
            <person name="Ohtoshi R."/>
            <person name="Tomita M."/>
            <person name="Numata K."/>
            <person name="Arakawa K."/>
        </authorList>
    </citation>
    <scope>NUCLEOTIDE SEQUENCE [LARGE SCALE GENOMIC DNA]</scope>
</reference>